<dbReference type="EMBL" id="LNIX01000014">
    <property type="protein sequence ID" value="OXA46802.1"/>
    <property type="molecule type" value="Genomic_DNA"/>
</dbReference>
<reference evidence="2 3" key="1">
    <citation type="submission" date="2015-12" db="EMBL/GenBank/DDBJ databases">
        <title>The genome of Folsomia candida.</title>
        <authorList>
            <person name="Faddeeva A."/>
            <person name="Derks M.F."/>
            <person name="Anvar Y."/>
            <person name="Smit S."/>
            <person name="Van Straalen N."/>
            <person name="Roelofs D."/>
        </authorList>
    </citation>
    <scope>NUCLEOTIDE SEQUENCE [LARGE SCALE GENOMIC DNA]</scope>
    <source>
        <strain evidence="2 3">VU population</strain>
        <tissue evidence="2">Whole body</tissue>
    </source>
</reference>
<gene>
    <name evidence="2" type="ORF">Fcan01_18233</name>
</gene>
<dbReference type="AlphaFoldDB" id="A0A226DMN9"/>
<dbReference type="Gene3D" id="3.30.830.10">
    <property type="entry name" value="Metalloenzyme, LuxS/M16 peptidase-like"/>
    <property type="match status" value="2"/>
</dbReference>
<protein>
    <submittedName>
        <fullName evidence="2">Nardilysin</fullName>
    </submittedName>
</protein>
<dbReference type="PANTHER" id="PTHR43690">
    <property type="entry name" value="NARDILYSIN"/>
    <property type="match status" value="1"/>
</dbReference>
<dbReference type="GO" id="GO:0046872">
    <property type="term" value="F:metal ion binding"/>
    <property type="evidence" value="ECO:0007669"/>
    <property type="project" value="UniProtKB-KW"/>
</dbReference>
<evidence type="ECO:0000313" key="2">
    <source>
        <dbReference type="EMBL" id="OXA46802.1"/>
    </source>
</evidence>
<name>A0A226DMN9_FOLCA</name>
<dbReference type="OMA" id="CFHELER"/>
<sequence length="394" mass="45799">MVGTLDTRSTREPYLDLVLVKLADAVASIFTIAVNKNCDELMVTLMGPSDKMTRIFKVMVSCFHELERRITPTLYDNVVEEILNRLDEEKANPEKFTGKLLQLILDKHICSRRTYAQSFTNNVTTREHLIEFITRFKSEMKIEVQLSGCVSKQDAKIVSKTVRALKFEARNKTRRQRIGRNQRLQLPEDGREWSFKKNAFNPFEAHNWVLNYYQIGVEIGDAYAAYKIVENLHDEVYYFLRGEKQIGYIVEADLIRPHSVWGLTIRVNALAYRFTSEYVETQIDHFLSHYFHKCIMNRAYFNEHINTDGQVAWAFAKKFFANYFLQGGQHFKKLSVHIDGYVDGVPPSLRWNPTVVPLPGKKRVTVIKDMFQFKRDLIPYENPGGDDGNSSDEE</sequence>
<dbReference type="STRING" id="158441.A0A226DMN9"/>
<dbReference type="PANTHER" id="PTHR43690:SF18">
    <property type="entry name" value="INSULIN-DEGRADING ENZYME-RELATED"/>
    <property type="match status" value="1"/>
</dbReference>
<dbReference type="InterPro" id="IPR050626">
    <property type="entry name" value="Peptidase_M16"/>
</dbReference>
<dbReference type="Proteomes" id="UP000198287">
    <property type="component" value="Unassembled WGS sequence"/>
</dbReference>
<keyword evidence="3" id="KW-1185">Reference proteome</keyword>
<organism evidence="2 3">
    <name type="scientific">Folsomia candida</name>
    <name type="common">Springtail</name>
    <dbReference type="NCBI Taxonomy" id="158441"/>
    <lineage>
        <taxon>Eukaryota</taxon>
        <taxon>Metazoa</taxon>
        <taxon>Ecdysozoa</taxon>
        <taxon>Arthropoda</taxon>
        <taxon>Hexapoda</taxon>
        <taxon>Collembola</taxon>
        <taxon>Entomobryomorpha</taxon>
        <taxon>Isotomoidea</taxon>
        <taxon>Isotomidae</taxon>
        <taxon>Proisotominae</taxon>
        <taxon>Folsomia</taxon>
    </lineage>
</organism>
<evidence type="ECO:0000256" key="1">
    <source>
        <dbReference type="ARBA" id="ARBA00022723"/>
    </source>
</evidence>
<dbReference type="InterPro" id="IPR011249">
    <property type="entry name" value="Metalloenz_LuxS/M16"/>
</dbReference>
<evidence type="ECO:0000313" key="3">
    <source>
        <dbReference type="Proteomes" id="UP000198287"/>
    </source>
</evidence>
<accession>A0A226DMN9</accession>
<comment type="caution">
    <text evidence="2">The sequence shown here is derived from an EMBL/GenBank/DDBJ whole genome shotgun (WGS) entry which is preliminary data.</text>
</comment>
<proteinExistence type="predicted"/>
<keyword evidence="1" id="KW-0479">Metal-binding</keyword>
<dbReference type="SUPFAM" id="SSF63411">
    <property type="entry name" value="LuxS/MPP-like metallohydrolase"/>
    <property type="match status" value="1"/>
</dbReference>